<sequence>MRVLPYQLSHQYMDTNEELFCSDVCRATALKGIHGKDCIVLMKLLEVDSDIQHYTLINLMYQTTFAQLKEYLPEIEVEAKELPPEKLGYNRDGVYATDFRAVYHMPKEEQCDNSDELQFRCGFAAVFLTKLLHKRVNYFKNSLGVPVKPSHEDFILIGKVILDLYLKMPLMIALFTHSVSN</sequence>
<evidence type="ECO:0000313" key="1">
    <source>
        <dbReference type="EMBL" id="KAK7073074.1"/>
    </source>
</evidence>
<protein>
    <submittedName>
        <fullName evidence="1">Uncharacterized protein</fullName>
    </submittedName>
</protein>
<organism evidence="1 2">
    <name type="scientific">Halocaridina rubra</name>
    <name type="common">Hawaiian red shrimp</name>
    <dbReference type="NCBI Taxonomy" id="373956"/>
    <lineage>
        <taxon>Eukaryota</taxon>
        <taxon>Metazoa</taxon>
        <taxon>Ecdysozoa</taxon>
        <taxon>Arthropoda</taxon>
        <taxon>Crustacea</taxon>
        <taxon>Multicrustacea</taxon>
        <taxon>Malacostraca</taxon>
        <taxon>Eumalacostraca</taxon>
        <taxon>Eucarida</taxon>
        <taxon>Decapoda</taxon>
        <taxon>Pleocyemata</taxon>
        <taxon>Caridea</taxon>
        <taxon>Atyoidea</taxon>
        <taxon>Atyidae</taxon>
        <taxon>Halocaridina</taxon>
    </lineage>
</organism>
<proteinExistence type="predicted"/>
<name>A0AAN9A3Q1_HALRR</name>
<keyword evidence="2" id="KW-1185">Reference proteome</keyword>
<comment type="caution">
    <text evidence="1">The sequence shown here is derived from an EMBL/GenBank/DDBJ whole genome shotgun (WGS) entry which is preliminary data.</text>
</comment>
<dbReference type="EMBL" id="JAXCGZ010013260">
    <property type="protein sequence ID" value="KAK7073074.1"/>
    <property type="molecule type" value="Genomic_DNA"/>
</dbReference>
<evidence type="ECO:0000313" key="2">
    <source>
        <dbReference type="Proteomes" id="UP001381693"/>
    </source>
</evidence>
<accession>A0AAN9A3Q1</accession>
<dbReference type="AlphaFoldDB" id="A0AAN9A3Q1"/>
<gene>
    <name evidence="1" type="ORF">SK128_000178</name>
</gene>
<dbReference type="Proteomes" id="UP001381693">
    <property type="component" value="Unassembled WGS sequence"/>
</dbReference>
<reference evidence="1 2" key="1">
    <citation type="submission" date="2023-11" db="EMBL/GenBank/DDBJ databases">
        <title>Halocaridina rubra genome assembly.</title>
        <authorList>
            <person name="Smith C."/>
        </authorList>
    </citation>
    <scope>NUCLEOTIDE SEQUENCE [LARGE SCALE GENOMIC DNA]</scope>
    <source>
        <strain evidence="1">EP-1</strain>
        <tissue evidence="1">Whole</tissue>
    </source>
</reference>